<keyword evidence="5" id="KW-0004">4Fe-4S</keyword>
<dbReference type="Proteomes" id="UP000640299">
    <property type="component" value="Chromosome"/>
</dbReference>
<accession>A0A1X0TY24</accession>
<feature type="region of interest" description="Disordered" evidence="14">
    <location>
        <begin position="1"/>
        <end position="21"/>
    </location>
</feature>
<dbReference type="InterPro" id="IPR050573">
    <property type="entry name" value="SDH/FRD_Iron-Sulfur"/>
</dbReference>
<dbReference type="KEGG" id="sscu:CEP64_07755"/>
<evidence type="ECO:0000256" key="7">
    <source>
        <dbReference type="ARBA" id="ARBA00022714"/>
    </source>
</evidence>
<keyword evidence="10" id="KW-0408">Iron</keyword>
<keyword evidence="11" id="KW-0411">Iron-sulfur</keyword>
<dbReference type="InterPro" id="IPR017896">
    <property type="entry name" value="4Fe4S_Fe-S-bd"/>
</dbReference>
<dbReference type="EMBL" id="JAPNQM010000001">
    <property type="protein sequence ID" value="MDL0115920.1"/>
    <property type="molecule type" value="Genomic_DNA"/>
</dbReference>
<evidence type="ECO:0000256" key="1">
    <source>
        <dbReference type="ARBA" id="ARBA00001927"/>
    </source>
</evidence>
<dbReference type="Proteomes" id="UP001176210">
    <property type="component" value="Unassembled WGS sequence"/>
</dbReference>
<name>A0A1X0TY24_MAMSC</name>
<keyword evidence="12" id="KW-0003">3Fe-4S</keyword>
<evidence type="ECO:0000256" key="6">
    <source>
        <dbReference type="ARBA" id="ARBA00022532"/>
    </source>
</evidence>
<dbReference type="EC" id="1.3.5.1" evidence="4"/>
<dbReference type="InterPro" id="IPR036010">
    <property type="entry name" value="2Fe-2S_ferredoxin-like_sf"/>
</dbReference>
<evidence type="ECO:0000256" key="4">
    <source>
        <dbReference type="ARBA" id="ARBA00012792"/>
    </source>
</evidence>
<evidence type="ECO:0000313" key="17">
    <source>
        <dbReference type="EMBL" id="MDL0115920.1"/>
    </source>
</evidence>
<evidence type="ECO:0000313" key="18">
    <source>
        <dbReference type="EMBL" id="QRN90370.1"/>
    </source>
</evidence>
<evidence type="ECO:0000313" key="22">
    <source>
        <dbReference type="Proteomes" id="UP001176210"/>
    </source>
</evidence>
<comment type="cofactor">
    <cofactor evidence="1">
        <name>[3Fe-4S] cluster</name>
        <dbReference type="ChEBI" id="CHEBI:21137"/>
    </cofactor>
</comment>
<dbReference type="InterPro" id="IPR017900">
    <property type="entry name" value="4Fe4S_Fe_S_CS"/>
</dbReference>
<evidence type="ECO:0000256" key="3">
    <source>
        <dbReference type="ARBA" id="ARBA00009433"/>
    </source>
</evidence>
<dbReference type="GO" id="GO:0046872">
    <property type="term" value="F:metal ion binding"/>
    <property type="evidence" value="ECO:0007669"/>
    <property type="project" value="UniProtKB-KW"/>
</dbReference>
<dbReference type="Gene3D" id="3.10.20.30">
    <property type="match status" value="1"/>
</dbReference>
<dbReference type="PANTHER" id="PTHR11921:SF29">
    <property type="entry name" value="SUCCINATE DEHYDROGENASE [UBIQUINONE] IRON-SULFUR SUBUNIT, MITOCHONDRIAL"/>
    <property type="match status" value="1"/>
</dbReference>
<comment type="similarity">
    <text evidence="3">Belongs to the succinate dehydrogenase/fumarate reductase iron-sulfur protein family.</text>
</comment>
<evidence type="ECO:0000259" key="15">
    <source>
        <dbReference type="PROSITE" id="PS51379"/>
    </source>
</evidence>
<keyword evidence="6" id="KW-0816">Tricarboxylic acid cycle</keyword>
<evidence type="ECO:0000313" key="19">
    <source>
        <dbReference type="EMBL" id="RTX73894.1"/>
    </source>
</evidence>
<evidence type="ECO:0000256" key="8">
    <source>
        <dbReference type="ARBA" id="ARBA00022723"/>
    </source>
</evidence>
<reference evidence="17" key="5">
    <citation type="submission" date="2022-09" db="EMBL/GenBank/DDBJ databases">
        <authorList>
            <person name="De Moura G.S."/>
            <person name="Carvalho E."/>
            <person name="Ramos Sanchez E.M."/>
            <person name="Sellera F.P."/>
            <person name="Marques M.F.S."/>
            <person name="Heinemann M.B."/>
            <person name="De Vliegher S."/>
            <person name="Souza F.N."/>
            <person name="Mota R.A."/>
        </authorList>
    </citation>
    <scope>NUCLEOTIDE SEQUENCE</scope>
    <source>
        <strain evidence="17">BR656</strain>
    </source>
</reference>
<reference evidence="18" key="4">
    <citation type="submission" date="2021-02" db="EMBL/GenBank/DDBJ databases">
        <title>cfr and optrA-positive Staphylococcus spp.</title>
        <authorList>
            <person name="Chen L."/>
        </authorList>
    </citation>
    <scope>NUCLEOTIDE SEQUENCE</scope>
    <source>
        <strain evidence="18">GDQ20D70P</strain>
    </source>
</reference>
<dbReference type="RefSeq" id="WP_037587502.1">
    <property type="nucleotide sequence ID" value="NZ_CP022046.2"/>
</dbReference>
<dbReference type="GO" id="GO:0051538">
    <property type="term" value="F:3 iron, 4 sulfur cluster binding"/>
    <property type="evidence" value="ECO:0007669"/>
    <property type="project" value="UniProtKB-KW"/>
</dbReference>
<evidence type="ECO:0000256" key="11">
    <source>
        <dbReference type="ARBA" id="ARBA00023014"/>
    </source>
</evidence>
<dbReference type="Proteomes" id="UP000274792">
    <property type="component" value="Unassembled WGS sequence"/>
</dbReference>
<sequence length="269" mass="30110">MADTQTVENNAQGQNQENKTISIIIKRQENDKSQPYEEKFEIPYRPNMNVIAALMEIQRNPIKSNGEKTTPVTWDMNCLEEVCGACSMVINGKARQSCSAIIDQLEQPIKLEPMKTFPVIRDLQVDRSRMFDNLKKVKAWVPIDGTYDLGPGPRMPEKKRQTAYELSKCMTCGVCLEVCPNVNVNNNFMGAQAISQVRLFNLHPTGSMTKDERIKALMSDGGIQECGSSQNCVNACPKGIPLTTSIAAMNREATFQMFKSFFGSDHEVN</sequence>
<dbReference type="GO" id="GO:0051537">
    <property type="term" value="F:2 iron, 2 sulfur cluster binding"/>
    <property type="evidence" value="ECO:0007669"/>
    <property type="project" value="UniProtKB-KW"/>
</dbReference>
<dbReference type="Pfam" id="PF13183">
    <property type="entry name" value="Fer4_8"/>
    <property type="match status" value="1"/>
</dbReference>
<dbReference type="FunFam" id="3.10.20.30:FF:000018">
    <property type="entry name" value="Succinate dehydrogenase iron-sulfur subunit"/>
    <property type="match status" value="1"/>
</dbReference>
<proteinExistence type="inferred from homology"/>
<dbReference type="NCBIfam" id="TIGR00384">
    <property type="entry name" value="dhsB"/>
    <property type="match status" value="1"/>
</dbReference>
<protein>
    <recommendedName>
        <fullName evidence="4">succinate dehydrogenase</fullName>
        <ecNumber evidence="4">1.3.5.1</ecNumber>
    </recommendedName>
</protein>
<dbReference type="GO" id="GO:0022904">
    <property type="term" value="P:respiratory electron transport chain"/>
    <property type="evidence" value="ECO:0007669"/>
    <property type="project" value="TreeGrafter"/>
</dbReference>
<dbReference type="InterPro" id="IPR009051">
    <property type="entry name" value="Helical_ferredxn"/>
</dbReference>
<dbReference type="GO" id="GO:0006099">
    <property type="term" value="P:tricarboxylic acid cycle"/>
    <property type="evidence" value="ECO:0007669"/>
    <property type="project" value="UniProtKB-KW"/>
</dbReference>
<reference evidence="19 21" key="3">
    <citation type="submission" date="2018-10" db="EMBL/GenBank/DDBJ databases">
        <title>A collection Staphylococci species genome sequencing.</title>
        <authorList>
            <person name="Cole K."/>
        </authorList>
    </citation>
    <scope>NUCLEOTIDE SEQUENCE [LARGE SCALE GENOMIC DNA]</scope>
    <source>
        <strain evidence="19">CCUG 37923</strain>
        <strain evidence="21">NCTC 12218</strain>
    </source>
</reference>
<evidence type="ECO:0000313" key="20">
    <source>
        <dbReference type="Proteomes" id="UP000197058"/>
    </source>
</evidence>
<dbReference type="InterPro" id="IPR025192">
    <property type="entry name" value="Succ_DH/fum_Rdtase_N"/>
</dbReference>
<evidence type="ECO:0000256" key="12">
    <source>
        <dbReference type="ARBA" id="ARBA00023291"/>
    </source>
</evidence>
<reference evidence="17" key="6">
    <citation type="journal article" date="2023" name="Vet. Microbiol.">
        <title>Emergence of livestock-associated Mammaliicoccus sciuri ST71 co-harbouring mecA and mecC genes in Brazil.</title>
        <authorList>
            <person name="de Moura G.S."/>
            <person name="de Carvalho E."/>
            <person name="Ramos Sanchez E.M."/>
            <person name="Sellera F.P."/>
            <person name="Marques M.F.S."/>
            <person name="Heinemann M.B."/>
            <person name="De Vliegher S."/>
            <person name="Souza F.N."/>
            <person name="Mota R.A."/>
        </authorList>
    </citation>
    <scope>NUCLEOTIDE SEQUENCE</scope>
    <source>
        <strain evidence="17">BR656</strain>
    </source>
</reference>
<organism evidence="19 21">
    <name type="scientific">Mammaliicoccus sciuri</name>
    <name type="common">Staphylococcus sciuri</name>
    <dbReference type="NCBI Taxonomy" id="1296"/>
    <lineage>
        <taxon>Bacteria</taxon>
        <taxon>Bacillati</taxon>
        <taxon>Bacillota</taxon>
        <taxon>Bacilli</taxon>
        <taxon>Bacillales</taxon>
        <taxon>Staphylococcaceae</taxon>
        <taxon>Mammaliicoccus</taxon>
    </lineage>
</organism>
<reference evidence="20" key="1">
    <citation type="submission" date="2017-06" db="EMBL/GenBank/DDBJ databases">
        <title>FDA dAtabase for Regulatory Grade micrObial Sequences (FDA-ARGOS): Supporting development and validation of Infectious Disease Dx tests.</title>
        <authorList>
            <person name="Goldberg B."/>
            <person name="Campos J."/>
            <person name="Tallon L."/>
            <person name="Sadzewicz L."/>
            <person name="Sengamalay N."/>
            <person name="Ott S."/>
            <person name="Godinez A."/>
            <person name="Nagaraj S."/>
            <person name="Vavikolanu K."/>
            <person name="Nadendla S."/>
            <person name="George J."/>
            <person name="Geyer C."/>
            <person name="Sichtig H."/>
        </authorList>
    </citation>
    <scope>NUCLEOTIDE SEQUENCE [LARGE SCALE GENOMIC DNA]</scope>
    <source>
        <strain evidence="20">FDAARGOS_285</strain>
    </source>
</reference>
<dbReference type="SUPFAM" id="SSF54292">
    <property type="entry name" value="2Fe-2S ferredoxin-like"/>
    <property type="match status" value="1"/>
</dbReference>
<dbReference type="NCBIfam" id="NF006391">
    <property type="entry name" value="PRK08640.1"/>
    <property type="match status" value="1"/>
</dbReference>
<reference evidence="16" key="2">
    <citation type="submission" date="2017-12" db="EMBL/GenBank/DDBJ databases">
        <title>FDA dAtabase for Regulatory Grade micrObial Sequences (FDA-ARGOS): Supporting development and validation of Infectious Disease Dx tests.</title>
        <authorList>
            <person name="Campos J."/>
            <person name="Goldberg B."/>
            <person name="Tallon L."/>
            <person name="Sadzewicz L."/>
            <person name="Sengamalay N."/>
            <person name="Ott S."/>
            <person name="Godinez A."/>
            <person name="Nagaraj S."/>
            <person name="Vavikolanu K."/>
            <person name="Vyas G."/>
            <person name="Nadendla S."/>
            <person name="Aluvathingal J."/>
            <person name="Geyer C."/>
            <person name="Nandy P."/>
            <person name="Hobson J."/>
            <person name="Sichtig H."/>
        </authorList>
    </citation>
    <scope>NUCLEOTIDE SEQUENCE</scope>
    <source>
        <strain evidence="16">FDAARGOS_285</strain>
    </source>
</reference>
<keyword evidence="8" id="KW-0479">Metal-binding</keyword>
<comment type="cofactor">
    <cofactor evidence="13">
        <name>[2Fe-2S] cluster</name>
        <dbReference type="ChEBI" id="CHEBI:190135"/>
    </cofactor>
</comment>
<dbReference type="SUPFAM" id="SSF46548">
    <property type="entry name" value="alpha-helical ferredoxin"/>
    <property type="match status" value="1"/>
</dbReference>
<evidence type="ECO:0000313" key="16">
    <source>
        <dbReference type="EMBL" id="ASE34478.1"/>
    </source>
</evidence>
<evidence type="ECO:0000256" key="10">
    <source>
        <dbReference type="ARBA" id="ARBA00023004"/>
    </source>
</evidence>
<dbReference type="PROSITE" id="PS51379">
    <property type="entry name" value="4FE4S_FER_2"/>
    <property type="match status" value="1"/>
</dbReference>
<dbReference type="GO" id="GO:0051539">
    <property type="term" value="F:4 iron, 4 sulfur cluster binding"/>
    <property type="evidence" value="ECO:0007669"/>
    <property type="project" value="UniProtKB-KW"/>
</dbReference>
<evidence type="ECO:0000313" key="21">
    <source>
        <dbReference type="Proteomes" id="UP000274792"/>
    </source>
</evidence>
<dbReference type="eggNOG" id="COG0479">
    <property type="taxonomic scope" value="Bacteria"/>
</dbReference>
<dbReference type="EMBL" id="CP022046">
    <property type="protein sequence ID" value="ASE34478.1"/>
    <property type="molecule type" value="Genomic_DNA"/>
</dbReference>
<dbReference type="AlphaFoldDB" id="A0A1X0TY24"/>
<evidence type="ECO:0000256" key="5">
    <source>
        <dbReference type="ARBA" id="ARBA00022485"/>
    </source>
</evidence>
<feature type="domain" description="4Fe-4S ferredoxin-type" evidence="15">
    <location>
        <begin position="160"/>
        <end position="187"/>
    </location>
</feature>
<dbReference type="Proteomes" id="UP000197058">
    <property type="component" value="Chromosome"/>
</dbReference>
<evidence type="ECO:0000256" key="14">
    <source>
        <dbReference type="SAM" id="MobiDB-lite"/>
    </source>
</evidence>
<gene>
    <name evidence="19" type="primary">sdhB</name>
    <name evidence="19" type="ORF">CD117_04735</name>
    <name evidence="16" type="ORF">CEP64_07755</name>
    <name evidence="18" type="ORF">JRU67_09900</name>
    <name evidence="17" type="ORF">OWO77_02945</name>
</gene>
<dbReference type="Pfam" id="PF13085">
    <property type="entry name" value="Fer2_3"/>
    <property type="match status" value="1"/>
</dbReference>
<evidence type="ECO:0000256" key="13">
    <source>
        <dbReference type="ARBA" id="ARBA00034078"/>
    </source>
</evidence>
<dbReference type="GeneID" id="48593244"/>
<dbReference type="InterPro" id="IPR012675">
    <property type="entry name" value="Beta-grasp_dom_sf"/>
</dbReference>
<comment type="cofactor">
    <cofactor evidence="2">
        <name>[4Fe-4S] cluster</name>
        <dbReference type="ChEBI" id="CHEBI:49883"/>
    </cofactor>
</comment>
<keyword evidence="7" id="KW-0001">2Fe-2S</keyword>
<keyword evidence="9" id="KW-0560">Oxidoreductase</keyword>
<dbReference type="GO" id="GO:0008177">
    <property type="term" value="F:succinate dehydrogenase (quinone) activity"/>
    <property type="evidence" value="ECO:0007669"/>
    <property type="project" value="UniProtKB-EC"/>
</dbReference>
<dbReference type="EMBL" id="CP069389">
    <property type="protein sequence ID" value="QRN90370.1"/>
    <property type="molecule type" value="Genomic_DNA"/>
</dbReference>
<dbReference type="FunFam" id="1.10.1060.10:FF:000005">
    <property type="entry name" value="Succinate dehydrogenase iron-sulfur subunit"/>
    <property type="match status" value="1"/>
</dbReference>
<dbReference type="PROSITE" id="PS00198">
    <property type="entry name" value="4FE4S_FER_1"/>
    <property type="match status" value="1"/>
</dbReference>
<dbReference type="EMBL" id="RXWV01000023">
    <property type="protein sequence ID" value="RTX73894.1"/>
    <property type="molecule type" value="Genomic_DNA"/>
</dbReference>
<evidence type="ECO:0000256" key="9">
    <source>
        <dbReference type="ARBA" id="ARBA00023002"/>
    </source>
</evidence>
<dbReference type="GO" id="GO:0009055">
    <property type="term" value="F:electron transfer activity"/>
    <property type="evidence" value="ECO:0007669"/>
    <property type="project" value="InterPro"/>
</dbReference>
<dbReference type="PANTHER" id="PTHR11921">
    <property type="entry name" value="SUCCINATE DEHYDROGENASE IRON-SULFUR PROTEIN"/>
    <property type="match status" value="1"/>
</dbReference>
<keyword evidence="22" id="KW-1185">Reference proteome</keyword>
<dbReference type="Gene3D" id="1.10.1060.10">
    <property type="entry name" value="Alpha-helical ferredoxin"/>
    <property type="match status" value="1"/>
</dbReference>
<dbReference type="InterPro" id="IPR004489">
    <property type="entry name" value="Succ_DH/fum_Rdtase_Fe-S"/>
</dbReference>
<evidence type="ECO:0000256" key="2">
    <source>
        <dbReference type="ARBA" id="ARBA00001966"/>
    </source>
</evidence>